<name>A0AAE1A6K6_9GAST</name>
<evidence type="ECO:0000313" key="1">
    <source>
        <dbReference type="EMBL" id="KAK3782259.1"/>
    </source>
</evidence>
<dbReference type="AlphaFoldDB" id="A0AAE1A6K6"/>
<reference evidence="1" key="1">
    <citation type="journal article" date="2023" name="G3 (Bethesda)">
        <title>A reference genome for the long-term kleptoplast-retaining sea slug Elysia crispata morphotype clarki.</title>
        <authorList>
            <person name="Eastman K.E."/>
            <person name="Pendleton A.L."/>
            <person name="Shaikh M.A."/>
            <person name="Suttiyut T."/>
            <person name="Ogas R."/>
            <person name="Tomko P."/>
            <person name="Gavelis G."/>
            <person name="Widhalm J.R."/>
            <person name="Wisecaver J.H."/>
        </authorList>
    </citation>
    <scope>NUCLEOTIDE SEQUENCE</scope>
    <source>
        <strain evidence="1">ECLA1</strain>
    </source>
</reference>
<accession>A0AAE1A6K6</accession>
<protein>
    <submittedName>
        <fullName evidence="1">Uncharacterized protein</fullName>
    </submittedName>
</protein>
<evidence type="ECO:0000313" key="2">
    <source>
        <dbReference type="Proteomes" id="UP001283361"/>
    </source>
</evidence>
<dbReference type="Proteomes" id="UP001283361">
    <property type="component" value="Unassembled WGS sequence"/>
</dbReference>
<organism evidence="1 2">
    <name type="scientific">Elysia crispata</name>
    <name type="common">lettuce slug</name>
    <dbReference type="NCBI Taxonomy" id="231223"/>
    <lineage>
        <taxon>Eukaryota</taxon>
        <taxon>Metazoa</taxon>
        <taxon>Spiralia</taxon>
        <taxon>Lophotrochozoa</taxon>
        <taxon>Mollusca</taxon>
        <taxon>Gastropoda</taxon>
        <taxon>Heterobranchia</taxon>
        <taxon>Euthyneura</taxon>
        <taxon>Panpulmonata</taxon>
        <taxon>Sacoglossa</taxon>
        <taxon>Placobranchoidea</taxon>
        <taxon>Plakobranchidae</taxon>
        <taxon>Elysia</taxon>
    </lineage>
</organism>
<gene>
    <name evidence="1" type="ORF">RRG08_008180</name>
</gene>
<dbReference type="EMBL" id="JAWDGP010002523">
    <property type="protein sequence ID" value="KAK3782259.1"/>
    <property type="molecule type" value="Genomic_DNA"/>
</dbReference>
<sequence>MVLRSVSQVPKCMELFQQETEQKVFRCHEVSQCVIISILKQEFRGSNSGHYRQLSPPRSDVAQVFTKEVKPGRKSASLPLTNLG</sequence>
<keyword evidence="2" id="KW-1185">Reference proteome</keyword>
<proteinExistence type="predicted"/>
<comment type="caution">
    <text evidence="1">The sequence shown here is derived from an EMBL/GenBank/DDBJ whole genome shotgun (WGS) entry which is preliminary data.</text>
</comment>